<dbReference type="InterPro" id="IPR036188">
    <property type="entry name" value="FAD/NAD-bd_sf"/>
</dbReference>
<evidence type="ECO:0000313" key="4">
    <source>
        <dbReference type="Proteomes" id="UP000054007"/>
    </source>
</evidence>
<dbReference type="PANTHER" id="PTHR13847:SF213">
    <property type="entry name" value="DEPENDENT OXIDOREDUCTASE, PUTATIVE-RELATED"/>
    <property type="match status" value="1"/>
</dbReference>
<evidence type="ECO:0000259" key="2">
    <source>
        <dbReference type="Pfam" id="PF01266"/>
    </source>
</evidence>
<dbReference type="AlphaFoldDB" id="A0A0D7AYW2"/>
<dbReference type="EMBL" id="KN880723">
    <property type="protein sequence ID" value="KIY63084.1"/>
    <property type="molecule type" value="Genomic_DNA"/>
</dbReference>
<feature type="signal peptide" evidence="1">
    <location>
        <begin position="1"/>
        <end position="21"/>
    </location>
</feature>
<dbReference type="Pfam" id="PF01266">
    <property type="entry name" value="DAO"/>
    <property type="match status" value="1"/>
</dbReference>
<keyword evidence="1" id="KW-0732">Signal</keyword>
<dbReference type="Proteomes" id="UP000054007">
    <property type="component" value="Unassembled WGS sequence"/>
</dbReference>
<dbReference type="PANTHER" id="PTHR13847">
    <property type="entry name" value="SARCOSINE DEHYDROGENASE-RELATED"/>
    <property type="match status" value="1"/>
</dbReference>
<organism evidence="3 4">
    <name type="scientific">Cylindrobasidium torrendii FP15055 ss-10</name>
    <dbReference type="NCBI Taxonomy" id="1314674"/>
    <lineage>
        <taxon>Eukaryota</taxon>
        <taxon>Fungi</taxon>
        <taxon>Dikarya</taxon>
        <taxon>Basidiomycota</taxon>
        <taxon>Agaricomycotina</taxon>
        <taxon>Agaricomycetes</taxon>
        <taxon>Agaricomycetidae</taxon>
        <taxon>Agaricales</taxon>
        <taxon>Marasmiineae</taxon>
        <taxon>Physalacriaceae</taxon>
        <taxon>Cylindrobasidium</taxon>
    </lineage>
</organism>
<reference evidence="3 4" key="1">
    <citation type="journal article" date="2015" name="Fungal Genet. Biol.">
        <title>Evolution of novel wood decay mechanisms in Agaricales revealed by the genome sequences of Fistulina hepatica and Cylindrobasidium torrendii.</title>
        <authorList>
            <person name="Floudas D."/>
            <person name="Held B.W."/>
            <person name="Riley R."/>
            <person name="Nagy L.G."/>
            <person name="Koehler G."/>
            <person name="Ransdell A.S."/>
            <person name="Younus H."/>
            <person name="Chow J."/>
            <person name="Chiniquy J."/>
            <person name="Lipzen A."/>
            <person name="Tritt A."/>
            <person name="Sun H."/>
            <person name="Haridas S."/>
            <person name="LaButti K."/>
            <person name="Ohm R.A."/>
            <person name="Kues U."/>
            <person name="Blanchette R.A."/>
            <person name="Grigoriev I.V."/>
            <person name="Minto R.E."/>
            <person name="Hibbett D.S."/>
        </authorList>
    </citation>
    <scope>NUCLEOTIDE SEQUENCE [LARGE SCALE GENOMIC DNA]</scope>
    <source>
        <strain evidence="3 4">FP15055 ss-10</strain>
    </source>
</reference>
<dbReference type="GO" id="GO:0005737">
    <property type="term" value="C:cytoplasm"/>
    <property type="evidence" value="ECO:0007669"/>
    <property type="project" value="TreeGrafter"/>
</dbReference>
<evidence type="ECO:0000313" key="3">
    <source>
        <dbReference type="EMBL" id="KIY63084.1"/>
    </source>
</evidence>
<dbReference type="STRING" id="1314674.A0A0D7AYW2"/>
<dbReference type="Gene3D" id="3.50.50.60">
    <property type="entry name" value="FAD/NAD(P)-binding domain"/>
    <property type="match status" value="1"/>
</dbReference>
<keyword evidence="4" id="KW-1185">Reference proteome</keyword>
<dbReference type="SUPFAM" id="SSF51905">
    <property type="entry name" value="FAD/NAD(P)-binding domain"/>
    <property type="match status" value="1"/>
</dbReference>
<sequence length="526" mass="57652">MGIVFSIIKFALGTLQELANAYGVVAKRIGASPGIPVPSPSQPFWAVPSSPLSRHGSEHSLPVDTVDVVVIGSGIAGTSFARELLRSADVEPPRVVMLDARDACYGATARNGGHISPLLYHEFDDLEKTFGIDMAKNIIHFRRAHLSSLLEAANEEGLLESSQARKVDTYDVFFEETLYKDMHSKLERYLDVFPGERGAWSTDGGPDSGMKLQLDERVCGTIKTCGGAIHPYRLVSGILSNLLKEFDTRFSLFTHTPCIDIIVERDVYVVQTPRGAIRAKNIVHATNGWTSNLLAPMRRKIIPVRGHMSAQRPGQGLSVARVDGFQSMPNWQGTRSFVFYPGTTQERFDYLTQQPNLSQSSSLLGRPPRGEMMFGGGMQMGSPSFMDAIGATDDSVTRFPDRVYLGGALPEYFGRHWGAEGRGEEEEDCQLGRMKMVWSGILGISADRMPWVGRLPAKLSGRGEVKNGGEWIVAGFTGEGMAHAWLSGKALAQMLRAGNGDAPDGFPRVFLPSESRWKKANIENML</sequence>
<gene>
    <name evidence="3" type="ORF">CYLTODRAFT_403722</name>
</gene>
<accession>A0A0D7AYW2</accession>
<name>A0A0D7AYW2_9AGAR</name>
<dbReference type="Gene3D" id="3.30.9.10">
    <property type="entry name" value="D-Amino Acid Oxidase, subunit A, domain 2"/>
    <property type="match status" value="1"/>
</dbReference>
<protein>
    <submittedName>
        <fullName evidence="3">FAD dependent oxidoreductase</fullName>
    </submittedName>
</protein>
<feature type="chain" id="PRO_5002316544" evidence="1">
    <location>
        <begin position="22"/>
        <end position="526"/>
    </location>
</feature>
<proteinExistence type="predicted"/>
<dbReference type="OrthoDB" id="429143at2759"/>
<evidence type="ECO:0000256" key="1">
    <source>
        <dbReference type="SAM" id="SignalP"/>
    </source>
</evidence>
<feature type="domain" description="FAD dependent oxidoreductase" evidence="2">
    <location>
        <begin position="67"/>
        <end position="494"/>
    </location>
</feature>
<dbReference type="InterPro" id="IPR006076">
    <property type="entry name" value="FAD-dep_OxRdtase"/>
</dbReference>